<organism evidence="2 3">
    <name type="scientific">Alcaligenes ammonioxydans</name>
    <dbReference type="NCBI Taxonomy" id="2582914"/>
    <lineage>
        <taxon>Bacteria</taxon>
        <taxon>Pseudomonadati</taxon>
        <taxon>Pseudomonadota</taxon>
        <taxon>Betaproteobacteria</taxon>
        <taxon>Burkholderiales</taxon>
        <taxon>Alcaligenaceae</taxon>
        <taxon>Alcaligenes</taxon>
    </lineage>
</organism>
<accession>A0ABX8SSX7</accession>
<reference evidence="2 3" key="1">
    <citation type="submission" date="2020-02" db="EMBL/GenBank/DDBJ databases">
        <title>Partial ammonium oxidation to N2 by heterotrophic bacteria.</title>
        <authorList>
            <person name="Wu M."/>
        </authorList>
    </citation>
    <scope>NUCLEOTIDE SEQUENCE [LARGE SCALE GENOMIC DNA]</scope>
    <source>
        <strain evidence="2 3">HO-1</strain>
    </source>
</reference>
<feature type="region of interest" description="Disordered" evidence="1">
    <location>
        <begin position="1"/>
        <end position="33"/>
    </location>
</feature>
<evidence type="ECO:0000313" key="3">
    <source>
        <dbReference type="Proteomes" id="UP000826050"/>
    </source>
</evidence>
<dbReference type="RefSeq" id="WP_157784356.1">
    <property type="nucleotide sequence ID" value="NZ_CP049362.1"/>
</dbReference>
<name>A0ABX8SSX7_9BURK</name>
<feature type="compositionally biased region" description="Polar residues" evidence="1">
    <location>
        <begin position="1"/>
        <end position="11"/>
    </location>
</feature>
<protein>
    <submittedName>
        <fullName evidence="2">Uncharacterized protein</fullName>
    </submittedName>
</protein>
<proteinExistence type="predicted"/>
<dbReference type="EMBL" id="CP049362">
    <property type="protein sequence ID" value="QXX78160.1"/>
    <property type="molecule type" value="Genomic_DNA"/>
</dbReference>
<gene>
    <name evidence="2" type="ORF">FE795_03450</name>
</gene>
<evidence type="ECO:0000313" key="2">
    <source>
        <dbReference type="EMBL" id="QXX78160.1"/>
    </source>
</evidence>
<sequence length="52" mass="5490">MEKQQGPSNDGFSDGAGCTVPLARPQSPAPHRSVVQRAVVVHHPADDDEAAR</sequence>
<keyword evidence="3" id="KW-1185">Reference proteome</keyword>
<evidence type="ECO:0000256" key="1">
    <source>
        <dbReference type="SAM" id="MobiDB-lite"/>
    </source>
</evidence>
<dbReference type="Proteomes" id="UP000826050">
    <property type="component" value="Chromosome"/>
</dbReference>